<feature type="compositionally biased region" description="Basic and acidic residues" evidence="2">
    <location>
        <begin position="243"/>
        <end position="283"/>
    </location>
</feature>
<dbReference type="Gene3D" id="3.40.50.12280">
    <property type="match status" value="1"/>
</dbReference>
<feature type="domain" description="NADH-quinone oxidoreductase subunit D" evidence="3">
    <location>
        <begin position="441"/>
        <end position="535"/>
    </location>
</feature>
<sequence>MAEEKTMKYGARKGSWNPLKRWIAQAMAQEFAVLPVPGADVLRSYGLYLEDRGIRIADSPRDAHGLLVAGIISEQLAEKAAIAYAQIPRPRLLIFAGVDAIPSLPKPDIRVSLATETLREEIQQHLSQQAWSPETEPFETDKLKEGEEKAANDQGGHMHHGHGGEHHHHMEGGSEEKGDKQPEKEGHESSDHSHNHAEHEHHHHGGSHEAEEGEHQEEHHDHEKQPHHHPMNQGSDADEDQQSEGHKHQHKNDDGGEQEVHQHEGHDHHQHGGGEGHDMDHDMGGFMSMVAMTKDMPRSRDGLAMEMNEAHFGPFFPGLPGGLSVSVKLDGDSVMQAEIEKNLLARHLAHHFPSDPEAFVEHVSDMNPLSPMSFRLLAKKAVRAALEKEDDLQENLSDLMLLEKERVLSHLNWLSVFSQTIGSPWMQSTAVALHRQCQSGQKIEKAIVKFTRKVSKIPYLRWRLMPVGQIPEKLLHHARGPVARAAGIKQDARMQDKTYEALSFTPIEGHQNNAWGRLLVRLDEITQSIQLIEDSRKIAGTDPEKTKPKYSGTGEGIARIETPRGSAELTVQISDGAVREFHLSAPSVAYADFIPQISPGQELADALVGIASLDISPWEIDL</sequence>
<dbReference type="PANTHER" id="PTHR43485:SF1">
    <property type="entry name" value="FORMATE HYDROGENLYASE SUBUNIT 5-RELATED"/>
    <property type="match status" value="1"/>
</dbReference>
<reference evidence="4" key="1">
    <citation type="journal article" date="2023" name="Comput. Struct. Biotechnol. J.">
        <title>Discovery of a novel marine Bacteroidetes with a rich repertoire of carbohydrate-active enzymes.</title>
        <authorList>
            <person name="Chen B."/>
            <person name="Liu G."/>
            <person name="Chen Q."/>
            <person name="Wang H."/>
            <person name="Liu L."/>
            <person name="Tang K."/>
        </authorList>
    </citation>
    <scope>NUCLEOTIDE SEQUENCE</scope>
    <source>
        <strain evidence="4">TK19036</strain>
    </source>
</reference>
<reference evidence="4" key="2">
    <citation type="journal article" date="2024" name="Antonie Van Leeuwenhoek">
        <title>Roseihalotalea indica gen. nov., sp. nov., a halophilic Bacteroidetes from mesopelagic Southwest Indian Ocean with higher carbohydrate metabolic potential.</title>
        <authorList>
            <person name="Chen B."/>
            <person name="Zhang M."/>
            <person name="Lin D."/>
            <person name="Ye J."/>
            <person name="Tang K."/>
        </authorList>
    </citation>
    <scope>NUCLEOTIDE SEQUENCE</scope>
    <source>
        <strain evidence="4">TK19036</strain>
    </source>
</reference>
<protein>
    <recommendedName>
        <fullName evidence="3">NADH-quinone oxidoreductase subunit D domain-containing protein</fullName>
    </recommendedName>
</protein>
<dbReference type="InterPro" id="IPR001135">
    <property type="entry name" value="NADH_Q_OxRdtase_suD"/>
</dbReference>
<organism evidence="4">
    <name type="scientific">Roseihalotalea indica</name>
    <dbReference type="NCBI Taxonomy" id="2867963"/>
    <lineage>
        <taxon>Bacteria</taxon>
        <taxon>Pseudomonadati</taxon>
        <taxon>Bacteroidota</taxon>
        <taxon>Cytophagia</taxon>
        <taxon>Cytophagales</taxon>
        <taxon>Catalimonadaceae</taxon>
        <taxon>Roseihalotalea</taxon>
    </lineage>
</organism>
<dbReference type="GO" id="GO:0048038">
    <property type="term" value="F:quinone binding"/>
    <property type="evidence" value="ECO:0007669"/>
    <property type="project" value="InterPro"/>
</dbReference>
<dbReference type="AlphaFoldDB" id="A0AA49GQF1"/>
<evidence type="ECO:0000259" key="3">
    <source>
        <dbReference type="Pfam" id="PF00346"/>
    </source>
</evidence>
<dbReference type="SUPFAM" id="SSF56762">
    <property type="entry name" value="HydB/Nqo4-like"/>
    <property type="match status" value="1"/>
</dbReference>
<proteinExistence type="predicted"/>
<dbReference type="Gene3D" id="1.10.645.10">
    <property type="entry name" value="Cytochrome-c3 Hydrogenase, chain B"/>
    <property type="match status" value="2"/>
</dbReference>
<dbReference type="GO" id="GO:0016651">
    <property type="term" value="F:oxidoreductase activity, acting on NAD(P)H"/>
    <property type="evidence" value="ECO:0007669"/>
    <property type="project" value="InterPro"/>
</dbReference>
<evidence type="ECO:0000256" key="1">
    <source>
        <dbReference type="ARBA" id="ARBA00023002"/>
    </source>
</evidence>
<dbReference type="InterPro" id="IPR052197">
    <property type="entry name" value="ComplexI_49kDa-like"/>
</dbReference>
<evidence type="ECO:0000313" key="4">
    <source>
        <dbReference type="EMBL" id="WKN38578.1"/>
    </source>
</evidence>
<keyword evidence="1" id="KW-0560">Oxidoreductase</keyword>
<evidence type="ECO:0000256" key="2">
    <source>
        <dbReference type="SAM" id="MobiDB-lite"/>
    </source>
</evidence>
<dbReference type="EMBL" id="CP120682">
    <property type="protein sequence ID" value="WKN38578.1"/>
    <property type="molecule type" value="Genomic_DNA"/>
</dbReference>
<accession>A0AA49GQF1</accession>
<dbReference type="PANTHER" id="PTHR43485">
    <property type="entry name" value="HYDROGENASE-4 COMPONENT G"/>
    <property type="match status" value="1"/>
</dbReference>
<gene>
    <name evidence="4" type="ORF">K4G66_07670</name>
</gene>
<dbReference type="SUPFAM" id="SSF56770">
    <property type="entry name" value="HydA/Nqo6-like"/>
    <property type="match status" value="1"/>
</dbReference>
<dbReference type="Pfam" id="PF00346">
    <property type="entry name" value="Complex1_49kDa"/>
    <property type="match status" value="1"/>
</dbReference>
<feature type="compositionally biased region" description="Basic and acidic residues" evidence="2">
    <location>
        <begin position="162"/>
        <end position="210"/>
    </location>
</feature>
<dbReference type="InterPro" id="IPR029014">
    <property type="entry name" value="NiFe-Hase_large"/>
</dbReference>
<dbReference type="GO" id="GO:0051287">
    <property type="term" value="F:NAD binding"/>
    <property type="evidence" value="ECO:0007669"/>
    <property type="project" value="InterPro"/>
</dbReference>
<name>A0AA49GQF1_9BACT</name>
<feature type="region of interest" description="Disordered" evidence="2">
    <location>
        <begin position="148"/>
        <end position="284"/>
    </location>
</feature>